<dbReference type="EMBL" id="CP020928">
    <property type="protein sequence ID" value="AWF95334.1"/>
    <property type="molecule type" value="Genomic_DNA"/>
</dbReference>
<dbReference type="InterPro" id="IPR047650">
    <property type="entry name" value="Transpos_IS110"/>
</dbReference>
<gene>
    <name evidence="3" type="ORF">B6254_0927</name>
</gene>
<sequence>MRTIIGLDVSKASAKLSVAVDGKTTYDGDITLDAIGFQSLNSIIQSYGGAEVLFEATGVYSRRLEKYLIDNSILYHILNPLVAKKRLDDGSRMRKNDVRDARGLAITEFTKEPVPYVPRFSDPLYRELSDMSRYYDQQTEDIKREKNRVHKLIQLSFPNFTDEIDVDNISSLEVLRLFPHPDTIKGHTVTEIADIILELGLRGIGQGRARTLAERLWRAHSVSYPAIESSSFVVKQLRQQVTNIIEMTVEREVVISNMINLAKKLPEFDILLSIPSIAENTAVRLIGELGDVRRFEKRSQLNSFIGLDLTEIQSGDYIAQRHITKHGNPHARKLLYWTVVNMVNSTAQPNHIRDRYEKKRATATRKKPLLVSSMDRLIKTIHYLINTNQFYSYELARSL</sequence>
<dbReference type="AlphaFoldDB" id="A0A2S1KQS7"/>
<dbReference type="GO" id="GO:0004803">
    <property type="term" value="F:transposase activity"/>
    <property type="evidence" value="ECO:0007669"/>
    <property type="project" value="InterPro"/>
</dbReference>
<dbReference type="PANTHER" id="PTHR33055">
    <property type="entry name" value="TRANSPOSASE FOR INSERTION SEQUENCE ELEMENT IS1111A"/>
    <property type="match status" value="1"/>
</dbReference>
<feature type="domain" description="Transposase IS116/IS110/IS902 C-terminal" evidence="2">
    <location>
        <begin position="270"/>
        <end position="356"/>
    </location>
</feature>
<feature type="domain" description="Transposase IS110-like N-terminal" evidence="1">
    <location>
        <begin position="5"/>
        <end position="158"/>
    </location>
</feature>
<organism evidence="3 4">
    <name type="scientific">Weissella cibaria</name>
    <dbReference type="NCBI Taxonomy" id="137591"/>
    <lineage>
        <taxon>Bacteria</taxon>
        <taxon>Bacillati</taxon>
        <taxon>Bacillota</taxon>
        <taxon>Bacilli</taxon>
        <taxon>Lactobacillales</taxon>
        <taxon>Lactobacillaceae</taxon>
        <taxon>Weissella</taxon>
    </lineage>
</organism>
<dbReference type="Pfam" id="PF01548">
    <property type="entry name" value="DEDD_Tnp_IS110"/>
    <property type="match status" value="1"/>
</dbReference>
<dbReference type="RefSeq" id="WP_108730267.1">
    <property type="nucleotide sequence ID" value="NZ_CP020928.1"/>
</dbReference>
<dbReference type="InterPro" id="IPR002525">
    <property type="entry name" value="Transp_IS110-like_N"/>
</dbReference>
<proteinExistence type="predicted"/>
<name>A0A2S1KQS7_9LACO</name>
<dbReference type="Pfam" id="PF02371">
    <property type="entry name" value="Transposase_20"/>
    <property type="match status" value="1"/>
</dbReference>
<dbReference type="GO" id="GO:0003677">
    <property type="term" value="F:DNA binding"/>
    <property type="evidence" value="ECO:0007669"/>
    <property type="project" value="InterPro"/>
</dbReference>
<evidence type="ECO:0000259" key="2">
    <source>
        <dbReference type="Pfam" id="PF02371"/>
    </source>
</evidence>
<protein>
    <submittedName>
        <fullName evidence="3">Uncharacterized protein</fullName>
    </submittedName>
</protein>
<dbReference type="Proteomes" id="UP000244870">
    <property type="component" value="Chromosome"/>
</dbReference>
<evidence type="ECO:0000313" key="3">
    <source>
        <dbReference type="EMBL" id="AWF95334.1"/>
    </source>
</evidence>
<evidence type="ECO:0000313" key="4">
    <source>
        <dbReference type="Proteomes" id="UP000244870"/>
    </source>
</evidence>
<dbReference type="GO" id="GO:0006313">
    <property type="term" value="P:DNA transposition"/>
    <property type="evidence" value="ECO:0007669"/>
    <property type="project" value="InterPro"/>
</dbReference>
<dbReference type="InterPro" id="IPR003346">
    <property type="entry name" value="Transposase_20"/>
</dbReference>
<evidence type="ECO:0000259" key="1">
    <source>
        <dbReference type="Pfam" id="PF01548"/>
    </source>
</evidence>
<reference evidence="3 4" key="1">
    <citation type="submission" date="2017-04" db="EMBL/GenBank/DDBJ databases">
        <title>Weissella cibaria strain m2 complete genome.</title>
        <authorList>
            <person name="Pan Q."/>
            <person name="Tan M."/>
            <person name="Yao F."/>
            <person name="Su S."/>
        </authorList>
    </citation>
    <scope>NUCLEOTIDE SEQUENCE [LARGE SCALE GENOMIC DNA]</scope>
    <source>
        <strain evidence="3 4">M2</strain>
    </source>
</reference>
<dbReference type="PANTHER" id="PTHR33055:SF17">
    <property type="entry name" value="THIRD ORF IN TRANSPOSON ISC1491"/>
    <property type="match status" value="1"/>
</dbReference>
<dbReference type="NCBIfam" id="NF033542">
    <property type="entry name" value="transpos_IS110"/>
    <property type="match status" value="1"/>
</dbReference>
<accession>A0A2S1KQS7</accession>